<dbReference type="GO" id="GO:0008180">
    <property type="term" value="C:COP9 signalosome"/>
    <property type="evidence" value="ECO:0007669"/>
    <property type="project" value="UniProtKB-KW"/>
</dbReference>
<dbReference type="EMBL" id="UFQT01003100">
    <property type="protein sequence ID" value="SSX34578.1"/>
    <property type="molecule type" value="Genomic_DNA"/>
</dbReference>
<dbReference type="PANTHER" id="PTHR15350">
    <property type="entry name" value="COP9 SIGNALOSOME COMPLEX SUBUNIT 7/DENDRITIC CELL PROTEIN GA17"/>
    <property type="match status" value="1"/>
</dbReference>
<evidence type="ECO:0000313" key="9">
    <source>
        <dbReference type="EMBL" id="SSX15203.1"/>
    </source>
</evidence>
<dbReference type="OMA" id="GTYKQFR"/>
<feature type="compositionally biased region" description="Basic and acidic residues" evidence="7">
    <location>
        <begin position="275"/>
        <end position="284"/>
    </location>
</feature>
<reference evidence="10" key="2">
    <citation type="submission" date="2018-07" db="EMBL/GenBank/DDBJ databases">
        <authorList>
            <person name="Quirk P.G."/>
            <person name="Krulwich T.A."/>
        </authorList>
    </citation>
    <scope>NUCLEOTIDE SEQUENCE</scope>
</reference>
<keyword evidence="4" id="KW-0963">Cytoplasm</keyword>
<dbReference type="GO" id="GO:0005737">
    <property type="term" value="C:cytoplasm"/>
    <property type="evidence" value="ECO:0007669"/>
    <property type="project" value="UniProtKB-SubCell"/>
</dbReference>
<dbReference type="GO" id="GO:0010387">
    <property type="term" value="P:COP9 signalosome assembly"/>
    <property type="evidence" value="ECO:0007669"/>
    <property type="project" value="InterPro"/>
</dbReference>
<evidence type="ECO:0000313" key="10">
    <source>
        <dbReference type="EMBL" id="SSX34578.1"/>
    </source>
</evidence>
<evidence type="ECO:0000256" key="7">
    <source>
        <dbReference type="SAM" id="MobiDB-lite"/>
    </source>
</evidence>
<feature type="compositionally biased region" description="Low complexity" evidence="7">
    <location>
        <begin position="292"/>
        <end position="307"/>
    </location>
</feature>
<evidence type="ECO:0000256" key="1">
    <source>
        <dbReference type="ARBA" id="ARBA00004123"/>
    </source>
</evidence>
<dbReference type="PROSITE" id="PS50250">
    <property type="entry name" value="PCI"/>
    <property type="match status" value="1"/>
</dbReference>
<dbReference type="EMBL" id="UFQS01003100">
    <property type="protein sequence ID" value="SSX15203.1"/>
    <property type="molecule type" value="Genomic_DNA"/>
</dbReference>
<evidence type="ECO:0000256" key="4">
    <source>
        <dbReference type="ARBA" id="ARBA00022490"/>
    </source>
</evidence>
<accession>A0A336LES4</accession>
<gene>
    <name evidence="9" type="primary">CSON008230</name>
</gene>
<organism evidence="9">
    <name type="scientific">Culicoides sonorensis</name>
    <name type="common">Biting midge</name>
    <dbReference type="NCBI Taxonomy" id="179676"/>
    <lineage>
        <taxon>Eukaryota</taxon>
        <taxon>Metazoa</taxon>
        <taxon>Ecdysozoa</taxon>
        <taxon>Arthropoda</taxon>
        <taxon>Hexapoda</taxon>
        <taxon>Insecta</taxon>
        <taxon>Pterygota</taxon>
        <taxon>Neoptera</taxon>
        <taxon>Endopterygota</taxon>
        <taxon>Diptera</taxon>
        <taxon>Nematocera</taxon>
        <taxon>Chironomoidea</taxon>
        <taxon>Ceratopogonidae</taxon>
        <taxon>Ceratopogoninae</taxon>
        <taxon>Culicoides</taxon>
        <taxon>Monoculicoides</taxon>
    </lineage>
</organism>
<evidence type="ECO:0000259" key="8">
    <source>
        <dbReference type="PROSITE" id="PS50250"/>
    </source>
</evidence>
<comment type="similarity">
    <text evidence="3">Belongs to the CSN7/EIF3M family. CSN7 subfamily.</text>
</comment>
<dbReference type="InterPro" id="IPR045237">
    <property type="entry name" value="COPS7/eIF3m"/>
</dbReference>
<dbReference type="VEuPathDB" id="VectorBase:CSON008230"/>
<dbReference type="InterPro" id="IPR041481">
    <property type="entry name" value="CSN7_helixI"/>
</dbReference>
<dbReference type="Pfam" id="PF01399">
    <property type="entry name" value="PCI"/>
    <property type="match status" value="1"/>
</dbReference>
<dbReference type="InterPro" id="IPR000717">
    <property type="entry name" value="PCI_dom"/>
</dbReference>
<evidence type="ECO:0000256" key="5">
    <source>
        <dbReference type="ARBA" id="ARBA00022790"/>
    </source>
</evidence>
<evidence type="ECO:0000256" key="3">
    <source>
        <dbReference type="ARBA" id="ARBA00008482"/>
    </source>
</evidence>
<comment type="subcellular location">
    <subcellularLocation>
        <location evidence="2">Cytoplasm</location>
    </subcellularLocation>
    <subcellularLocation>
        <location evidence="1">Nucleus</location>
    </subcellularLocation>
</comment>
<sequence>MKTDDIPIADVNIPSIPSSAIIANCQETGKAGSNSENNSNIVTAQTSNIVTDQYVVLLKKATTLEQTLDIIKQALEASGMHVFGELLHMPNIQAQLENTSHAKYFHTLNLFAYGTYRQYLQQKENYLDLTPVMKKKLQHLTIVSMAIKCKCIPYNSLLEELDITNVRDLEDLIIEAIYADIIHGKLDQKNKQLEVDNAIGRDIRPDDVSQIVTTLQEWCDSCETVLACIEEQIRRANAEKQKRIKHKDLVEKEIINLKKAIKTQSSETDESMVGDSREASSGHEIRKKPSKSSKSGKASGSGPRLQL</sequence>
<feature type="region of interest" description="Disordered" evidence="7">
    <location>
        <begin position="262"/>
        <end position="307"/>
    </location>
</feature>
<name>A0A336LES4_CULSO</name>
<keyword evidence="5" id="KW-0736">Signalosome</keyword>
<dbReference type="AlphaFoldDB" id="A0A336LES4"/>
<reference evidence="9" key="1">
    <citation type="submission" date="2018-04" db="EMBL/GenBank/DDBJ databases">
        <authorList>
            <person name="Go L.Y."/>
            <person name="Mitchell J.A."/>
        </authorList>
    </citation>
    <scope>NUCLEOTIDE SEQUENCE</scope>
    <source>
        <tissue evidence="9">Whole organism</tissue>
    </source>
</reference>
<dbReference type="PANTHER" id="PTHR15350:SF5">
    <property type="entry name" value="COP9 SIGNALOSOME COMPLEX SUBUNIT 7"/>
    <property type="match status" value="1"/>
</dbReference>
<dbReference type="Pfam" id="PF18392">
    <property type="entry name" value="CSN7a_helixI"/>
    <property type="match status" value="1"/>
</dbReference>
<keyword evidence="6" id="KW-0539">Nucleus</keyword>
<proteinExistence type="inferred from homology"/>
<evidence type="ECO:0000256" key="2">
    <source>
        <dbReference type="ARBA" id="ARBA00004496"/>
    </source>
</evidence>
<feature type="domain" description="PCI" evidence="8">
    <location>
        <begin position="44"/>
        <end position="200"/>
    </location>
</feature>
<protein>
    <submittedName>
        <fullName evidence="9">CSON008230 protein</fullName>
    </submittedName>
</protein>
<evidence type="ECO:0000256" key="6">
    <source>
        <dbReference type="ARBA" id="ARBA00023242"/>
    </source>
</evidence>
<dbReference type="SMART" id="SM00088">
    <property type="entry name" value="PINT"/>
    <property type="match status" value="1"/>
</dbReference>